<accession>A0A533I674</accession>
<dbReference type="PANTHER" id="PTHR19288:SF90">
    <property type="entry name" value="OS08G0542600 PROTEIN"/>
    <property type="match status" value="1"/>
</dbReference>
<dbReference type="Pfam" id="PF13242">
    <property type="entry name" value="Hydrolase_like"/>
    <property type="match status" value="1"/>
</dbReference>
<sequence length="312" mass="33956">MGFGQGAGRDNLMPHDTRTAFAAYQAARARLPEPLRQGQCQRASDLSVIADQFDVFLLDAFGVLNIGEHAIPGVAARLLALRSAGKRLLVVSNAASAPHDVLMRKYARLGYEFDPDDVITSRKTMLAALAKEGPRRWGVMSAARHGLDELDRFGTHTLGDDPVDYDSAEGFLLVGSADWTEARQALLERSIRDNPRPVLVANPDIVAPRETGFSDEPGFFAHRLADATGIAPVFYGKPFGNIFDQTMTRLPRGTPKDRILMVGDSPHTDILGANAFGLRSALVAGYGFLSGGNPYRYLEDAGIYPDFILDRP</sequence>
<name>A0A533I674_PARDE</name>
<gene>
    <name evidence="1" type="ORF">DI616_08600</name>
</gene>
<dbReference type="InterPro" id="IPR006357">
    <property type="entry name" value="HAD-SF_hydro_IIA"/>
</dbReference>
<dbReference type="GO" id="GO:0016791">
    <property type="term" value="F:phosphatase activity"/>
    <property type="evidence" value="ECO:0007669"/>
    <property type="project" value="TreeGrafter"/>
</dbReference>
<dbReference type="PANTHER" id="PTHR19288">
    <property type="entry name" value="4-NITROPHENYLPHOSPHATASE-RELATED"/>
    <property type="match status" value="1"/>
</dbReference>
<evidence type="ECO:0000313" key="2">
    <source>
        <dbReference type="Proteomes" id="UP000315344"/>
    </source>
</evidence>
<dbReference type="InterPro" id="IPR023214">
    <property type="entry name" value="HAD_sf"/>
</dbReference>
<dbReference type="InterPro" id="IPR036412">
    <property type="entry name" value="HAD-like_sf"/>
</dbReference>
<protein>
    <submittedName>
        <fullName evidence="1">TIGR01459 family HAD-type hydrolase</fullName>
    </submittedName>
</protein>
<reference evidence="1 2" key="1">
    <citation type="journal article" date="2017" name="Nat. Commun.">
        <title>In situ click chemistry generation of cyclooxygenase-2 inhibitors.</title>
        <authorList>
            <person name="Bhardwaj A."/>
            <person name="Kaur J."/>
            <person name="Wuest M."/>
            <person name="Wuest F."/>
        </authorList>
    </citation>
    <scope>NUCLEOTIDE SEQUENCE [LARGE SCALE GENOMIC DNA]</scope>
    <source>
        <strain evidence="1">S2_012_000_R3_94</strain>
    </source>
</reference>
<organism evidence="1 2">
    <name type="scientific">Paracoccus denitrificans</name>
    <dbReference type="NCBI Taxonomy" id="266"/>
    <lineage>
        <taxon>Bacteria</taxon>
        <taxon>Pseudomonadati</taxon>
        <taxon>Pseudomonadota</taxon>
        <taxon>Alphaproteobacteria</taxon>
        <taxon>Rhodobacterales</taxon>
        <taxon>Paracoccaceae</taxon>
        <taxon>Paracoccus</taxon>
    </lineage>
</organism>
<dbReference type="AlphaFoldDB" id="A0A533I674"/>
<evidence type="ECO:0000313" key="1">
    <source>
        <dbReference type="EMBL" id="TKW67119.1"/>
    </source>
</evidence>
<dbReference type="Pfam" id="PF13344">
    <property type="entry name" value="Hydrolase_6"/>
    <property type="match status" value="1"/>
</dbReference>
<proteinExistence type="predicted"/>
<dbReference type="GO" id="GO:0005737">
    <property type="term" value="C:cytoplasm"/>
    <property type="evidence" value="ECO:0007669"/>
    <property type="project" value="TreeGrafter"/>
</dbReference>
<dbReference type="SUPFAM" id="SSF56784">
    <property type="entry name" value="HAD-like"/>
    <property type="match status" value="1"/>
</dbReference>
<dbReference type="Proteomes" id="UP000315344">
    <property type="component" value="Unassembled WGS sequence"/>
</dbReference>
<dbReference type="EMBL" id="VAFL01000005">
    <property type="protein sequence ID" value="TKW67119.1"/>
    <property type="molecule type" value="Genomic_DNA"/>
</dbReference>
<keyword evidence="1" id="KW-0378">Hydrolase</keyword>
<dbReference type="Gene3D" id="3.40.50.1000">
    <property type="entry name" value="HAD superfamily/HAD-like"/>
    <property type="match status" value="2"/>
</dbReference>
<comment type="caution">
    <text evidence="1">The sequence shown here is derived from an EMBL/GenBank/DDBJ whole genome shotgun (WGS) entry which is preliminary data.</text>
</comment>